<comment type="caution">
    <text evidence="2">The sequence shown here is derived from an EMBL/GenBank/DDBJ whole genome shotgun (WGS) entry which is preliminary data.</text>
</comment>
<name>A0A9Q5NC97_SANBA</name>
<feature type="domain" description="Tyrosine specific protein phosphatases" evidence="1">
    <location>
        <begin position="95"/>
        <end position="166"/>
    </location>
</feature>
<evidence type="ECO:0000313" key="3">
    <source>
        <dbReference type="Proteomes" id="UP000757232"/>
    </source>
</evidence>
<proteinExistence type="predicted"/>
<dbReference type="EMBL" id="LNZH02000040">
    <property type="protein sequence ID" value="OCB92041.1"/>
    <property type="molecule type" value="Genomic_DNA"/>
</dbReference>
<dbReference type="OrthoDB" id="432447at2759"/>
<sequence length="166" mass="18961">MSSEWKRFEQVLQYVYHGRKLFRSAAPNYDDKDDESQNLTPTAVKFLTDKGINGVISFNTYSYTTSQIAMLDNVGISYRHFAVKDFTAPTEDQLKDAIEFFRSIPNGSVLIHCGYGHGRTGTGVTAMQLFATWGDSPDESKWSDNHVETNEQRVVLRHIRDNFKKP</sequence>
<accession>A0A9Q5NC97</accession>
<dbReference type="PROSITE" id="PS50056">
    <property type="entry name" value="TYR_PHOSPHATASE_2"/>
    <property type="match status" value="1"/>
</dbReference>
<gene>
    <name evidence="2" type="ORF">A7U60_g640</name>
</gene>
<dbReference type="InterPro" id="IPR029021">
    <property type="entry name" value="Prot-tyrosine_phosphatase-like"/>
</dbReference>
<dbReference type="Pfam" id="PF22785">
    <property type="entry name" value="Tc-R-P"/>
    <property type="match status" value="1"/>
</dbReference>
<dbReference type="InterPro" id="IPR016130">
    <property type="entry name" value="Tyr_Pase_AS"/>
</dbReference>
<evidence type="ECO:0000313" key="2">
    <source>
        <dbReference type="EMBL" id="OCB92041.1"/>
    </source>
</evidence>
<dbReference type="Gene3D" id="3.90.190.10">
    <property type="entry name" value="Protein tyrosine phosphatase superfamily"/>
    <property type="match status" value="1"/>
</dbReference>
<dbReference type="InterPro" id="IPR050561">
    <property type="entry name" value="PTP"/>
</dbReference>
<dbReference type="PANTHER" id="PTHR23339">
    <property type="entry name" value="TYROSINE SPECIFIC PROTEIN PHOSPHATASE AND DUAL SPECIFICITY PROTEIN PHOSPHATASE"/>
    <property type="match status" value="1"/>
</dbReference>
<evidence type="ECO:0000259" key="1">
    <source>
        <dbReference type="PROSITE" id="PS50056"/>
    </source>
</evidence>
<protein>
    <recommendedName>
        <fullName evidence="1">Tyrosine specific protein phosphatases domain-containing protein</fullName>
    </recommendedName>
</protein>
<dbReference type="Proteomes" id="UP000757232">
    <property type="component" value="Unassembled WGS sequence"/>
</dbReference>
<dbReference type="InterPro" id="IPR000387">
    <property type="entry name" value="Tyr_Pase_dom"/>
</dbReference>
<keyword evidence="3" id="KW-1185">Reference proteome</keyword>
<reference evidence="2" key="1">
    <citation type="submission" date="2016-06" db="EMBL/GenBank/DDBJ databases">
        <title>Draft Genome sequence of the fungus Inonotus baumii.</title>
        <authorList>
            <person name="Zhu H."/>
            <person name="Lin W."/>
        </authorList>
    </citation>
    <scope>NUCLEOTIDE SEQUENCE</scope>
    <source>
        <strain evidence="2">821</strain>
    </source>
</reference>
<organism evidence="2 3">
    <name type="scientific">Sanghuangporus baumii</name>
    <name type="common">Phellinus baumii</name>
    <dbReference type="NCBI Taxonomy" id="108892"/>
    <lineage>
        <taxon>Eukaryota</taxon>
        <taxon>Fungi</taxon>
        <taxon>Dikarya</taxon>
        <taxon>Basidiomycota</taxon>
        <taxon>Agaricomycotina</taxon>
        <taxon>Agaricomycetes</taxon>
        <taxon>Hymenochaetales</taxon>
        <taxon>Hymenochaetaceae</taxon>
        <taxon>Sanghuangporus</taxon>
    </lineage>
</organism>
<dbReference type="SUPFAM" id="SSF52799">
    <property type="entry name" value="(Phosphotyrosine protein) phosphatases II"/>
    <property type="match status" value="1"/>
</dbReference>
<dbReference type="AlphaFoldDB" id="A0A9Q5NC97"/>
<dbReference type="PROSITE" id="PS00383">
    <property type="entry name" value="TYR_PHOSPHATASE_1"/>
    <property type="match status" value="1"/>
</dbReference>